<feature type="region of interest" description="Disordered" evidence="1">
    <location>
        <begin position="1"/>
        <end position="68"/>
    </location>
</feature>
<feature type="compositionally biased region" description="Polar residues" evidence="1">
    <location>
        <begin position="136"/>
        <end position="155"/>
    </location>
</feature>
<evidence type="ECO:0000256" key="1">
    <source>
        <dbReference type="SAM" id="MobiDB-lite"/>
    </source>
</evidence>
<feature type="compositionally biased region" description="Basic and acidic residues" evidence="1">
    <location>
        <begin position="50"/>
        <end position="68"/>
    </location>
</feature>
<dbReference type="EMBL" id="BFEA01000126">
    <property type="protein sequence ID" value="GBG70200.1"/>
    <property type="molecule type" value="Genomic_DNA"/>
</dbReference>
<feature type="region of interest" description="Disordered" evidence="1">
    <location>
        <begin position="126"/>
        <end position="187"/>
    </location>
</feature>
<evidence type="ECO:0000313" key="3">
    <source>
        <dbReference type="Proteomes" id="UP000265515"/>
    </source>
</evidence>
<gene>
    <name evidence="2" type="ORF">CBR_g6332</name>
</gene>
<name>A0A388KJH0_CHABU</name>
<dbReference type="Proteomes" id="UP000265515">
    <property type="component" value="Unassembled WGS sequence"/>
</dbReference>
<sequence>MKREGNHEAAMIVHEKNEIGEEGETTGSGASGGGDQYASIATRLATTLTSEKEEAKQREEERRIREEEEQAIREVKVAKKRERRRREAEGRAELKKDLGLQLATQVHDMEDKFVQRMKWVVAELQKLPSGKGKEVQQFSDTEGSSSESEASITQELSERTAGLVISEKRKRGPDKVVGDSPPYGVSS</sequence>
<dbReference type="Gramene" id="GBG70200">
    <property type="protein sequence ID" value="GBG70200"/>
    <property type="gene ID" value="CBR_g6332"/>
</dbReference>
<feature type="compositionally biased region" description="Basic and acidic residues" evidence="1">
    <location>
        <begin position="1"/>
        <end position="19"/>
    </location>
</feature>
<keyword evidence="3" id="KW-1185">Reference proteome</keyword>
<organism evidence="2 3">
    <name type="scientific">Chara braunii</name>
    <name type="common">Braun's stonewort</name>
    <dbReference type="NCBI Taxonomy" id="69332"/>
    <lineage>
        <taxon>Eukaryota</taxon>
        <taxon>Viridiplantae</taxon>
        <taxon>Streptophyta</taxon>
        <taxon>Charophyceae</taxon>
        <taxon>Charales</taxon>
        <taxon>Characeae</taxon>
        <taxon>Chara</taxon>
    </lineage>
</organism>
<comment type="caution">
    <text evidence="2">The sequence shown here is derived from an EMBL/GenBank/DDBJ whole genome shotgun (WGS) entry which is preliminary data.</text>
</comment>
<proteinExistence type="predicted"/>
<protein>
    <submittedName>
        <fullName evidence="2">Uncharacterized protein</fullName>
    </submittedName>
</protein>
<accession>A0A388KJH0</accession>
<dbReference type="AlphaFoldDB" id="A0A388KJH0"/>
<evidence type="ECO:0000313" key="2">
    <source>
        <dbReference type="EMBL" id="GBG70200.1"/>
    </source>
</evidence>
<reference evidence="2 3" key="1">
    <citation type="journal article" date="2018" name="Cell">
        <title>The Chara Genome: Secondary Complexity and Implications for Plant Terrestrialization.</title>
        <authorList>
            <person name="Nishiyama T."/>
            <person name="Sakayama H."/>
            <person name="Vries J.D."/>
            <person name="Buschmann H."/>
            <person name="Saint-Marcoux D."/>
            <person name="Ullrich K.K."/>
            <person name="Haas F.B."/>
            <person name="Vanderstraeten L."/>
            <person name="Becker D."/>
            <person name="Lang D."/>
            <person name="Vosolsobe S."/>
            <person name="Rombauts S."/>
            <person name="Wilhelmsson P.K.I."/>
            <person name="Janitza P."/>
            <person name="Kern R."/>
            <person name="Heyl A."/>
            <person name="Rumpler F."/>
            <person name="Villalobos L.I.A.C."/>
            <person name="Clay J.M."/>
            <person name="Skokan R."/>
            <person name="Toyoda A."/>
            <person name="Suzuki Y."/>
            <person name="Kagoshima H."/>
            <person name="Schijlen E."/>
            <person name="Tajeshwar N."/>
            <person name="Catarino B."/>
            <person name="Hetherington A.J."/>
            <person name="Saltykova A."/>
            <person name="Bonnot C."/>
            <person name="Breuninger H."/>
            <person name="Symeonidi A."/>
            <person name="Radhakrishnan G.V."/>
            <person name="Van Nieuwerburgh F."/>
            <person name="Deforce D."/>
            <person name="Chang C."/>
            <person name="Karol K.G."/>
            <person name="Hedrich R."/>
            <person name="Ulvskov P."/>
            <person name="Glockner G."/>
            <person name="Delwiche C.F."/>
            <person name="Petrasek J."/>
            <person name="Van de Peer Y."/>
            <person name="Friml J."/>
            <person name="Beilby M."/>
            <person name="Dolan L."/>
            <person name="Kohara Y."/>
            <person name="Sugano S."/>
            <person name="Fujiyama A."/>
            <person name="Delaux P.-M."/>
            <person name="Quint M."/>
            <person name="TheiBen G."/>
            <person name="Hagemann M."/>
            <person name="Harholt J."/>
            <person name="Dunand C."/>
            <person name="Zachgo S."/>
            <person name="Langdale J."/>
            <person name="Maumus F."/>
            <person name="Straeten D.V.D."/>
            <person name="Gould S.B."/>
            <person name="Rensing S.A."/>
        </authorList>
    </citation>
    <scope>NUCLEOTIDE SEQUENCE [LARGE SCALE GENOMIC DNA]</scope>
    <source>
        <strain evidence="2 3">S276</strain>
    </source>
</reference>